<dbReference type="InterPro" id="IPR046347">
    <property type="entry name" value="bZIP_sf"/>
</dbReference>
<evidence type="ECO:0000256" key="3">
    <source>
        <dbReference type="ARBA" id="ARBA00022991"/>
    </source>
</evidence>
<organism evidence="7">
    <name type="scientific">Sargassum vachellianum</name>
    <dbReference type="NCBI Taxonomy" id="1155129"/>
    <lineage>
        <taxon>Eukaryota</taxon>
        <taxon>Sar</taxon>
        <taxon>Stramenopiles</taxon>
        <taxon>Ochrophyta</taxon>
        <taxon>PX clade</taxon>
        <taxon>Phaeophyceae</taxon>
        <taxon>Fucales</taxon>
        <taxon>Sargassaceae</taxon>
        <taxon>Sargassum</taxon>
    </lineage>
</organism>
<dbReference type="NCBIfam" id="TIGR00229">
    <property type="entry name" value="sensory_box"/>
    <property type="match status" value="1"/>
</dbReference>
<dbReference type="Gene3D" id="1.20.5.170">
    <property type="match status" value="1"/>
</dbReference>
<feature type="region of interest" description="Disordered" evidence="4">
    <location>
        <begin position="162"/>
        <end position="188"/>
    </location>
</feature>
<dbReference type="FunFam" id="3.30.450.20:FF:000135">
    <property type="entry name" value="Ptaureo1a lov2 domain"/>
    <property type="match status" value="1"/>
</dbReference>
<dbReference type="SMART" id="SM00086">
    <property type="entry name" value="PAC"/>
    <property type="match status" value="1"/>
</dbReference>
<dbReference type="AlphaFoldDB" id="A0A126WXN6"/>
<dbReference type="GO" id="GO:0003700">
    <property type="term" value="F:DNA-binding transcription factor activity"/>
    <property type="evidence" value="ECO:0007669"/>
    <property type="project" value="InterPro"/>
</dbReference>
<dbReference type="Pfam" id="PF07716">
    <property type="entry name" value="bZIP_2"/>
    <property type="match status" value="1"/>
</dbReference>
<dbReference type="InterPro" id="IPR001610">
    <property type="entry name" value="PAC"/>
</dbReference>
<dbReference type="InterPro" id="IPR035965">
    <property type="entry name" value="PAS-like_dom_sf"/>
</dbReference>
<reference evidence="7" key="1">
    <citation type="journal article" date="2016" name="Proc. Natl. Acad. Sci. U.S.A.">
        <title>Functional and topological diversity of LOV domain photoreceptors.</title>
        <authorList>
            <person name="Glantz S.T."/>
            <person name="Carpenter E.J."/>
            <person name="Melkonian M."/>
            <person name="Gardner K.H."/>
            <person name="Boyden E.S."/>
            <person name="Wong G.K."/>
            <person name="Chow B.Y."/>
        </authorList>
    </citation>
    <scope>NUCLEOTIDE SEQUENCE</scope>
    <source>
        <strain evidence="7">HFIK_2008719</strain>
    </source>
</reference>
<evidence type="ECO:0000256" key="1">
    <source>
        <dbReference type="ARBA" id="ARBA00022630"/>
    </source>
</evidence>
<keyword evidence="3" id="KW-0157">Chromophore</keyword>
<dbReference type="Pfam" id="PF13426">
    <property type="entry name" value="PAS_9"/>
    <property type="match status" value="1"/>
</dbReference>
<feature type="domain" description="BZIP" evidence="6">
    <location>
        <begin position="171"/>
        <end position="219"/>
    </location>
</feature>
<evidence type="ECO:0000313" key="7">
    <source>
        <dbReference type="EMBL" id="AML77279.1"/>
    </source>
</evidence>
<dbReference type="InterPro" id="IPR004827">
    <property type="entry name" value="bZIP"/>
</dbReference>
<dbReference type="SUPFAM" id="SSF57959">
    <property type="entry name" value="Leucine zipper domain"/>
    <property type="match status" value="1"/>
</dbReference>
<evidence type="ECO:0000259" key="6">
    <source>
        <dbReference type="PROSITE" id="PS50217"/>
    </source>
</evidence>
<evidence type="ECO:0000259" key="5">
    <source>
        <dbReference type="PROSITE" id="PS50113"/>
    </source>
</evidence>
<dbReference type="PANTHER" id="PTHR47429:SF2">
    <property type="entry name" value="PROTEIN TWIN LOV 1"/>
    <property type="match status" value="1"/>
</dbReference>
<dbReference type="PROSITE" id="PS50113">
    <property type="entry name" value="PAC"/>
    <property type="match status" value="1"/>
</dbReference>
<sequence>MSDTVTPVFGSAGPGVARGIDLDEMFSEFFAFSDGEDTVKPAAGGMTQGPSSNDSTSGETFDVEGFGSGIDELDVGVDIAVGTGEEKTSSASSMGDAASSSTATMAAARGGSRGISIGIGVAAGAASANQHRGLKRELSESNIAGRMSGHGKHGSIYGAIGNMSGRSMSEQQKLERRQERNREHAKRSRIRKKFMLECLQEQLLAMRKQNLALRQVVKEHMPDEAAKVFEKCTNEKALVLSGKNTESAQPIQSDEEDETKEPNCLLLEPDFQLMRALMESQQNFTISDPSMPDNPIVYASQGFLNLTGYTIQNVIGRNCRFLQGPGTDPRAIDIVRRGVSEGRDTSVCLLNYKADGTPFWNQFFVAALRDDTGKIVNYVGVQCEVQEEAEDCEFRERLRKIPLPEELMRDDEEDM</sequence>
<dbReference type="PANTHER" id="PTHR47429">
    <property type="entry name" value="PROTEIN TWIN LOV 1"/>
    <property type="match status" value="1"/>
</dbReference>
<dbReference type="Gene3D" id="3.30.450.20">
    <property type="entry name" value="PAS domain"/>
    <property type="match status" value="1"/>
</dbReference>
<feature type="domain" description="PAC" evidence="5">
    <location>
        <begin position="343"/>
        <end position="397"/>
    </location>
</feature>
<dbReference type="SUPFAM" id="SSF55785">
    <property type="entry name" value="PYP-like sensor domain (PAS domain)"/>
    <property type="match status" value="1"/>
</dbReference>
<proteinExistence type="evidence at transcript level"/>
<protein>
    <submittedName>
        <fullName evidence="7">Putative LOV domain-containing protein</fullName>
    </submittedName>
</protein>
<dbReference type="EMBL" id="KU699288">
    <property type="protein sequence ID" value="AML77279.1"/>
    <property type="molecule type" value="mRNA"/>
</dbReference>
<name>A0A126WXN6_9PHAE</name>
<dbReference type="CDD" id="cd14809">
    <property type="entry name" value="bZIP_AUREO-like"/>
    <property type="match status" value="1"/>
</dbReference>
<feature type="compositionally biased region" description="Basic and acidic residues" evidence="4">
    <location>
        <begin position="172"/>
        <end position="182"/>
    </location>
</feature>
<keyword evidence="1" id="KW-0285">Flavoprotein</keyword>
<dbReference type="InterPro" id="IPR000700">
    <property type="entry name" value="PAS-assoc_C"/>
</dbReference>
<keyword evidence="2" id="KW-0288">FMN</keyword>
<evidence type="ECO:0000256" key="4">
    <source>
        <dbReference type="SAM" id="MobiDB-lite"/>
    </source>
</evidence>
<dbReference type="GO" id="GO:0005634">
    <property type="term" value="C:nucleus"/>
    <property type="evidence" value="ECO:0007669"/>
    <property type="project" value="TreeGrafter"/>
</dbReference>
<dbReference type="CDD" id="cd00130">
    <property type="entry name" value="PAS"/>
    <property type="match status" value="1"/>
</dbReference>
<dbReference type="InterPro" id="IPR000014">
    <property type="entry name" value="PAS"/>
</dbReference>
<accession>A0A126WXN6</accession>
<evidence type="ECO:0000256" key="2">
    <source>
        <dbReference type="ARBA" id="ARBA00022643"/>
    </source>
</evidence>
<dbReference type="PROSITE" id="PS50217">
    <property type="entry name" value="BZIP"/>
    <property type="match status" value="1"/>
</dbReference>